<dbReference type="RefSeq" id="WP_259089055.1">
    <property type="nucleotide sequence ID" value="NZ_BAAAZC010000009.1"/>
</dbReference>
<dbReference type="Proteomes" id="UP001500742">
    <property type="component" value="Unassembled WGS sequence"/>
</dbReference>
<comment type="caution">
    <text evidence="1">The sequence shown here is derived from an EMBL/GenBank/DDBJ whole genome shotgun (WGS) entry which is preliminary data.</text>
</comment>
<sequence>MKKLLLIVSAIAICVLTVVGVKSVFASTQSSEQLFDVVTLNEPIGKFGSINNCIVKHDKDGYKVVAMTNILDNGKLMVLIAFAKK</sequence>
<gene>
    <name evidence="1" type="ORF">GCM10022210_14880</name>
</gene>
<protein>
    <submittedName>
        <fullName evidence="1">Uncharacterized protein</fullName>
    </submittedName>
</protein>
<organism evidence="1 2">
    <name type="scientific">Mucilaginibacter dorajii</name>
    <dbReference type="NCBI Taxonomy" id="692994"/>
    <lineage>
        <taxon>Bacteria</taxon>
        <taxon>Pseudomonadati</taxon>
        <taxon>Bacteroidota</taxon>
        <taxon>Sphingobacteriia</taxon>
        <taxon>Sphingobacteriales</taxon>
        <taxon>Sphingobacteriaceae</taxon>
        <taxon>Mucilaginibacter</taxon>
    </lineage>
</organism>
<name>A0ABP7PKR5_9SPHI</name>
<reference evidence="2" key="1">
    <citation type="journal article" date="2019" name="Int. J. Syst. Evol. Microbiol.">
        <title>The Global Catalogue of Microorganisms (GCM) 10K type strain sequencing project: providing services to taxonomists for standard genome sequencing and annotation.</title>
        <authorList>
            <consortium name="The Broad Institute Genomics Platform"/>
            <consortium name="The Broad Institute Genome Sequencing Center for Infectious Disease"/>
            <person name="Wu L."/>
            <person name="Ma J."/>
        </authorList>
    </citation>
    <scope>NUCLEOTIDE SEQUENCE [LARGE SCALE GENOMIC DNA]</scope>
    <source>
        <strain evidence="2">JCM 16601</strain>
    </source>
</reference>
<accession>A0ABP7PKR5</accession>
<evidence type="ECO:0000313" key="2">
    <source>
        <dbReference type="Proteomes" id="UP001500742"/>
    </source>
</evidence>
<dbReference type="EMBL" id="BAAAZC010000009">
    <property type="protein sequence ID" value="GAA3967216.1"/>
    <property type="molecule type" value="Genomic_DNA"/>
</dbReference>
<proteinExistence type="predicted"/>
<keyword evidence="2" id="KW-1185">Reference proteome</keyword>
<evidence type="ECO:0000313" key="1">
    <source>
        <dbReference type="EMBL" id="GAA3967216.1"/>
    </source>
</evidence>